<accession>A0A8H7IKF0</accession>
<dbReference type="PANTHER" id="PTHR28626:SF3">
    <property type="entry name" value="SRR1-LIKE PROTEIN"/>
    <property type="match status" value="1"/>
</dbReference>
<protein>
    <submittedName>
        <fullName evidence="3">SRR1</fullName>
    </submittedName>
</protein>
<comment type="caution">
    <text evidence="3">The sequence shown here is derived from an EMBL/GenBank/DDBJ whole genome shotgun (WGS) entry which is preliminary data.</text>
</comment>
<feature type="domain" description="SRR1-like" evidence="2">
    <location>
        <begin position="119"/>
        <end position="214"/>
    </location>
</feature>
<dbReference type="Pfam" id="PF07985">
    <property type="entry name" value="SRR1"/>
    <property type="match status" value="1"/>
</dbReference>
<sequence length="244" mass="27155">MTDPNQFHYVHRAGRSKKRRGKNASGSISLSDLLRSTREGLVSSGWWDNYRAEVVPVIAQTRRLVLDRQHPDVEQTGPDIREVGLRSLCLGLGSPIKSAESRAQLCVLLDLCAELAIKGAHVIDTPTLVYMPHCGIGLYERFLRANWSGEGMNRIILVANDMAAYTERNLTSEKETPILNTMLHHLTPRPPRLRSLPFPTSSKFPGAFNNTALQVLDDKNGGHTWTLAGLPEYSDEDGEEGEVR</sequence>
<dbReference type="GO" id="GO:0005634">
    <property type="term" value="C:nucleus"/>
    <property type="evidence" value="ECO:0007669"/>
    <property type="project" value="TreeGrafter"/>
</dbReference>
<name>A0A8H7IKF0_9AGAM</name>
<dbReference type="InterPro" id="IPR040044">
    <property type="entry name" value="SRR1L"/>
</dbReference>
<dbReference type="PANTHER" id="PTHR28626">
    <property type="entry name" value="SRR1-LIKE PROTEIN"/>
    <property type="match status" value="1"/>
</dbReference>
<dbReference type="InterPro" id="IPR012942">
    <property type="entry name" value="SRR1-like"/>
</dbReference>
<evidence type="ECO:0000256" key="1">
    <source>
        <dbReference type="ARBA" id="ARBA00009856"/>
    </source>
</evidence>
<dbReference type="EMBL" id="JACYCF010000003">
    <property type="protein sequence ID" value="KAF8758648.1"/>
    <property type="molecule type" value="Genomic_DNA"/>
</dbReference>
<proteinExistence type="inferred from homology"/>
<organism evidence="3 4">
    <name type="scientific">Rhizoctonia solani</name>
    <dbReference type="NCBI Taxonomy" id="456999"/>
    <lineage>
        <taxon>Eukaryota</taxon>
        <taxon>Fungi</taxon>
        <taxon>Dikarya</taxon>
        <taxon>Basidiomycota</taxon>
        <taxon>Agaricomycotina</taxon>
        <taxon>Agaricomycetes</taxon>
        <taxon>Cantharellales</taxon>
        <taxon>Ceratobasidiaceae</taxon>
        <taxon>Rhizoctonia</taxon>
    </lineage>
</organism>
<dbReference type="GO" id="GO:0005737">
    <property type="term" value="C:cytoplasm"/>
    <property type="evidence" value="ECO:0007669"/>
    <property type="project" value="TreeGrafter"/>
</dbReference>
<evidence type="ECO:0000259" key="2">
    <source>
        <dbReference type="Pfam" id="PF07985"/>
    </source>
</evidence>
<dbReference type="Proteomes" id="UP000614334">
    <property type="component" value="Unassembled WGS sequence"/>
</dbReference>
<gene>
    <name evidence="3" type="ORF">RHS01_02637</name>
</gene>
<reference evidence="3" key="1">
    <citation type="submission" date="2020-09" db="EMBL/GenBank/DDBJ databases">
        <title>Comparative genome analyses of four rice-infecting Rhizoctonia solani isolates reveal extensive enrichment of homogalacturonan modification genes.</title>
        <authorList>
            <person name="Lee D.-Y."/>
            <person name="Jeon J."/>
            <person name="Kim K.-T."/>
            <person name="Cheong K."/>
            <person name="Song H."/>
            <person name="Choi G."/>
            <person name="Ko J."/>
            <person name="Opiyo S.O."/>
            <person name="Zuo S."/>
            <person name="Madhav S."/>
            <person name="Lee Y.-H."/>
            <person name="Wang G.-L."/>
        </authorList>
    </citation>
    <scope>NUCLEOTIDE SEQUENCE</scope>
    <source>
        <strain evidence="3">AG1-IA B2</strain>
    </source>
</reference>
<dbReference type="AlphaFoldDB" id="A0A8H7IKF0"/>
<evidence type="ECO:0000313" key="4">
    <source>
        <dbReference type="Proteomes" id="UP000614334"/>
    </source>
</evidence>
<comment type="similarity">
    <text evidence="1">Belongs to the SRR1 family.</text>
</comment>
<evidence type="ECO:0000313" key="3">
    <source>
        <dbReference type="EMBL" id="KAF8758648.1"/>
    </source>
</evidence>